<evidence type="ECO:0000256" key="1">
    <source>
        <dbReference type="SAM" id="MobiDB-lite"/>
    </source>
</evidence>
<evidence type="ECO:0000256" key="2">
    <source>
        <dbReference type="SAM" id="SignalP"/>
    </source>
</evidence>
<organism evidence="3 4">
    <name type="scientific">Singulisphaera acidiphila (strain ATCC BAA-1392 / DSM 18658 / VKM B-2454 / MOB10)</name>
    <dbReference type="NCBI Taxonomy" id="886293"/>
    <lineage>
        <taxon>Bacteria</taxon>
        <taxon>Pseudomonadati</taxon>
        <taxon>Planctomycetota</taxon>
        <taxon>Planctomycetia</taxon>
        <taxon>Isosphaerales</taxon>
        <taxon>Isosphaeraceae</taxon>
        <taxon>Singulisphaera</taxon>
    </lineage>
</organism>
<keyword evidence="2" id="KW-0732">Signal</keyword>
<evidence type="ECO:0008006" key="5">
    <source>
        <dbReference type="Google" id="ProtNLM"/>
    </source>
</evidence>
<feature type="chain" id="PRO_5003941043" description="Lipoprotein" evidence="2">
    <location>
        <begin position="26"/>
        <end position="55"/>
    </location>
</feature>
<gene>
    <name evidence="3" type="ordered locus">Sinac_6942</name>
</gene>
<protein>
    <recommendedName>
        <fullName evidence="5">Lipoprotein</fullName>
    </recommendedName>
</protein>
<evidence type="ECO:0000313" key="3">
    <source>
        <dbReference type="EMBL" id="AGA30998.1"/>
    </source>
</evidence>
<dbReference type="AlphaFoldDB" id="L0DQ65"/>
<name>L0DQ65_SINAD</name>
<keyword evidence="4" id="KW-1185">Reference proteome</keyword>
<reference evidence="3 4" key="1">
    <citation type="submission" date="2012-02" db="EMBL/GenBank/DDBJ databases">
        <title>Complete sequence of chromosome of Singulisphaera acidiphila DSM 18658.</title>
        <authorList>
            <consortium name="US DOE Joint Genome Institute (JGI-PGF)"/>
            <person name="Lucas S."/>
            <person name="Copeland A."/>
            <person name="Lapidus A."/>
            <person name="Glavina del Rio T."/>
            <person name="Dalin E."/>
            <person name="Tice H."/>
            <person name="Bruce D."/>
            <person name="Goodwin L."/>
            <person name="Pitluck S."/>
            <person name="Peters L."/>
            <person name="Ovchinnikova G."/>
            <person name="Chertkov O."/>
            <person name="Kyrpides N."/>
            <person name="Mavromatis K."/>
            <person name="Ivanova N."/>
            <person name="Brettin T."/>
            <person name="Detter J.C."/>
            <person name="Han C."/>
            <person name="Larimer F."/>
            <person name="Land M."/>
            <person name="Hauser L."/>
            <person name="Markowitz V."/>
            <person name="Cheng J.-F."/>
            <person name="Hugenholtz P."/>
            <person name="Woyke T."/>
            <person name="Wu D."/>
            <person name="Tindall B."/>
            <person name="Pomrenke H."/>
            <person name="Brambilla E."/>
            <person name="Klenk H.-P."/>
            <person name="Eisen J.A."/>
        </authorList>
    </citation>
    <scope>NUCLEOTIDE SEQUENCE [LARGE SCALE GENOMIC DNA]</scope>
    <source>
        <strain evidence="4">ATCC BAA-1392 / DSM 18658 / VKM B-2454 / MOB10</strain>
    </source>
</reference>
<feature type="compositionally biased region" description="Pro residues" evidence="1">
    <location>
        <begin position="39"/>
        <end position="55"/>
    </location>
</feature>
<accession>L0DQ65</accession>
<sequence length="55" mass="5621">MRHAGIRWSLVLAACAFIGCGPAGGIQPGIPSDTTPAAPKNPTPDMEPNPKPAKI</sequence>
<feature type="region of interest" description="Disordered" evidence="1">
    <location>
        <begin position="26"/>
        <end position="55"/>
    </location>
</feature>
<dbReference type="Proteomes" id="UP000010798">
    <property type="component" value="Chromosome"/>
</dbReference>
<dbReference type="HOGENOM" id="CLU_3029986_0_0_0"/>
<evidence type="ECO:0000313" key="4">
    <source>
        <dbReference type="Proteomes" id="UP000010798"/>
    </source>
</evidence>
<feature type="signal peptide" evidence="2">
    <location>
        <begin position="1"/>
        <end position="25"/>
    </location>
</feature>
<dbReference type="KEGG" id="saci:Sinac_6942"/>
<dbReference type="EMBL" id="CP003364">
    <property type="protein sequence ID" value="AGA30998.1"/>
    <property type="molecule type" value="Genomic_DNA"/>
</dbReference>
<dbReference type="PROSITE" id="PS51257">
    <property type="entry name" value="PROKAR_LIPOPROTEIN"/>
    <property type="match status" value="1"/>
</dbReference>
<proteinExistence type="predicted"/>